<dbReference type="GO" id="GO:0005525">
    <property type="term" value="F:GTP binding"/>
    <property type="evidence" value="ECO:0007669"/>
    <property type="project" value="InterPro"/>
</dbReference>
<organism evidence="3 4">
    <name type="scientific">Candidatus Blautia merdavium</name>
    <dbReference type="NCBI Taxonomy" id="2838494"/>
    <lineage>
        <taxon>Bacteria</taxon>
        <taxon>Bacillati</taxon>
        <taxon>Bacillota</taxon>
        <taxon>Clostridia</taxon>
        <taxon>Lachnospirales</taxon>
        <taxon>Lachnospiraceae</taxon>
        <taxon>Blautia</taxon>
    </lineage>
</organism>
<feature type="domain" description="Dynamin-like helical" evidence="2">
    <location>
        <begin position="390"/>
        <end position="544"/>
    </location>
</feature>
<dbReference type="AlphaFoldDB" id="A0A9D2PNX4"/>
<dbReference type="Gene3D" id="3.40.50.300">
    <property type="entry name" value="P-loop containing nucleotide triphosphate hydrolases"/>
    <property type="match status" value="1"/>
</dbReference>
<sequence>MNNEQFTAGECARKINACQAKLFALYEQNGFSDQIAKVKESLAHIAPEQYIRVVFIGQYSSGKSTIISALTGNQNIRIDSDIATDIATDYNWSNGILLTDTPGLYTDRTEHSERALKAIRESDLLIYCITSDLFNQYTQADFIQWAFEKGYKNKMFLVINKMSKEAEDYNTLVRNYTTTLNRSLAPHSLDELPHAFVDAQDYRTGVSENDPELIEISHFPDFIRQLNRFILQKGQLGKLDAPIQILKSSIDEVSAFRADSEKDKAFLALLSRLEKKVDWYRNQVSLDIHRDIHRGVRPIVDKGYELSNSVGVEDISFNESDLNALIEDVCESLNARITALVEQNMHMLEEDIAQVLDSDTADVFFKGVEGTISGKRHLFESKQTKFDRVQFETINDILKKITGQTVNWAQNGAGSAKFFLKASESSGSTIHEFVKGAGAALGYKFKPWQAVKITKNIGNVAKVLGPLVSIAGFAMDVKENIDEATQNERIATQQMQFRQEFVSIADDLEQQYLQNLSTVFDFYKDAAEQITNKRNDCLKARQKSDALSKELLGLKTQLTEIQAKLF</sequence>
<name>A0A9D2PNX4_9FIRM</name>
<dbReference type="InterPro" id="IPR027417">
    <property type="entry name" value="P-loop_NTPase"/>
</dbReference>
<evidence type="ECO:0000313" key="3">
    <source>
        <dbReference type="EMBL" id="HJC64522.1"/>
    </source>
</evidence>
<dbReference type="EMBL" id="DWVZ01000182">
    <property type="protein sequence ID" value="HJC64522.1"/>
    <property type="molecule type" value="Genomic_DNA"/>
</dbReference>
<protein>
    <submittedName>
        <fullName evidence="3">50S ribosome-binding GTPase</fullName>
    </submittedName>
</protein>
<dbReference type="Pfam" id="PF18709">
    <property type="entry name" value="DLP_helical"/>
    <property type="match status" value="1"/>
</dbReference>
<dbReference type="InterPro" id="IPR040576">
    <property type="entry name" value="DLP_helical"/>
</dbReference>
<evidence type="ECO:0000259" key="2">
    <source>
        <dbReference type="Pfam" id="PF18709"/>
    </source>
</evidence>
<reference evidence="3" key="2">
    <citation type="submission" date="2021-04" db="EMBL/GenBank/DDBJ databases">
        <authorList>
            <person name="Gilroy R."/>
        </authorList>
    </citation>
    <scope>NUCLEOTIDE SEQUENCE</scope>
    <source>
        <strain evidence="3">ChiBcec2-3848</strain>
    </source>
</reference>
<dbReference type="SUPFAM" id="SSF52540">
    <property type="entry name" value="P-loop containing nucleoside triphosphate hydrolases"/>
    <property type="match status" value="1"/>
</dbReference>
<evidence type="ECO:0000259" key="1">
    <source>
        <dbReference type="Pfam" id="PF01926"/>
    </source>
</evidence>
<comment type="caution">
    <text evidence="3">The sequence shown here is derived from an EMBL/GenBank/DDBJ whole genome shotgun (WGS) entry which is preliminary data.</text>
</comment>
<dbReference type="InterPro" id="IPR006073">
    <property type="entry name" value="GTP-bd"/>
</dbReference>
<feature type="domain" description="G" evidence="1">
    <location>
        <begin position="52"/>
        <end position="161"/>
    </location>
</feature>
<dbReference type="Proteomes" id="UP000823886">
    <property type="component" value="Unassembled WGS sequence"/>
</dbReference>
<accession>A0A9D2PNX4</accession>
<gene>
    <name evidence="3" type="ORF">H9753_13065</name>
</gene>
<evidence type="ECO:0000313" key="4">
    <source>
        <dbReference type="Proteomes" id="UP000823886"/>
    </source>
</evidence>
<proteinExistence type="predicted"/>
<dbReference type="Pfam" id="PF01926">
    <property type="entry name" value="MMR_HSR1"/>
    <property type="match status" value="1"/>
</dbReference>
<reference evidence="3" key="1">
    <citation type="journal article" date="2021" name="PeerJ">
        <title>Extensive microbial diversity within the chicken gut microbiome revealed by metagenomics and culture.</title>
        <authorList>
            <person name="Gilroy R."/>
            <person name="Ravi A."/>
            <person name="Getino M."/>
            <person name="Pursley I."/>
            <person name="Horton D.L."/>
            <person name="Alikhan N.F."/>
            <person name="Baker D."/>
            <person name="Gharbi K."/>
            <person name="Hall N."/>
            <person name="Watson M."/>
            <person name="Adriaenssens E.M."/>
            <person name="Foster-Nyarko E."/>
            <person name="Jarju S."/>
            <person name="Secka A."/>
            <person name="Antonio M."/>
            <person name="Oren A."/>
            <person name="Chaudhuri R.R."/>
            <person name="La Ragione R."/>
            <person name="Hildebrand F."/>
            <person name="Pallen M.J."/>
        </authorList>
    </citation>
    <scope>NUCLEOTIDE SEQUENCE</scope>
    <source>
        <strain evidence="3">ChiBcec2-3848</strain>
    </source>
</reference>